<name>A0AAW9S746_9RHOB</name>
<proteinExistence type="predicted"/>
<keyword evidence="3" id="KW-1185">Reference proteome</keyword>
<protein>
    <submittedName>
        <fullName evidence="2">Uncharacterized protein</fullName>
    </submittedName>
</protein>
<keyword evidence="1" id="KW-0812">Transmembrane</keyword>
<dbReference type="EMBL" id="JBDNCH010000001">
    <property type="protein sequence ID" value="MEN9059759.1"/>
    <property type="molecule type" value="Genomic_DNA"/>
</dbReference>
<dbReference type="AlphaFoldDB" id="A0AAW9S746"/>
<keyword evidence="1" id="KW-1133">Transmembrane helix</keyword>
<evidence type="ECO:0000313" key="2">
    <source>
        <dbReference type="EMBL" id="MEN9059759.1"/>
    </source>
</evidence>
<accession>A0AAW9S746</accession>
<dbReference type="Proteomes" id="UP001428774">
    <property type="component" value="Unassembled WGS sequence"/>
</dbReference>
<reference evidence="2 3" key="1">
    <citation type="submission" date="2024-05" db="EMBL/GenBank/DDBJ databases">
        <title>Genome sequence of Ponticoccus litoralis KCCM 90028.</title>
        <authorList>
            <person name="Kim J.M."/>
            <person name="Lee J.K."/>
            <person name="Choi B.J."/>
            <person name="Bayburt H."/>
            <person name="Baek J.H."/>
            <person name="Jeon C.O."/>
        </authorList>
    </citation>
    <scope>NUCLEOTIDE SEQUENCE [LARGE SCALE GENOMIC DNA]</scope>
    <source>
        <strain evidence="2 3">KCCM 90028</strain>
    </source>
</reference>
<organism evidence="2 3">
    <name type="scientific">Ponticoccus litoralis</name>
    <dbReference type="NCBI Taxonomy" id="422297"/>
    <lineage>
        <taxon>Bacteria</taxon>
        <taxon>Pseudomonadati</taxon>
        <taxon>Pseudomonadota</taxon>
        <taxon>Alphaproteobacteria</taxon>
        <taxon>Rhodobacterales</taxon>
        <taxon>Roseobacteraceae</taxon>
        <taxon>Ponticoccus</taxon>
    </lineage>
</organism>
<evidence type="ECO:0000256" key="1">
    <source>
        <dbReference type="SAM" id="Phobius"/>
    </source>
</evidence>
<comment type="caution">
    <text evidence="2">The sequence shown here is derived from an EMBL/GenBank/DDBJ whole genome shotgun (WGS) entry which is preliminary data.</text>
</comment>
<sequence length="44" mass="4686">MNADDHNKTETELSRRASIASDIAGYLLAAALITVMFALSGSLF</sequence>
<gene>
    <name evidence="2" type="ORF">ABFB10_00605</name>
</gene>
<feature type="transmembrane region" description="Helical" evidence="1">
    <location>
        <begin position="23"/>
        <end position="43"/>
    </location>
</feature>
<evidence type="ECO:0000313" key="3">
    <source>
        <dbReference type="Proteomes" id="UP001428774"/>
    </source>
</evidence>
<dbReference type="RefSeq" id="WP_347164897.1">
    <property type="nucleotide sequence ID" value="NZ_JBDNCH010000001.1"/>
</dbReference>
<keyword evidence="1" id="KW-0472">Membrane</keyword>